<name>A0A1B7N2F1_9AGAM</name>
<dbReference type="InParanoid" id="A0A1B7N2F1"/>
<evidence type="ECO:0000256" key="1">
    <source>
        <dbReference type="SAM" id="MobiDB-lite"/>
    </source>
</evidence>
<feature type="region of interest" description="Disordered" evidence="1">
    <location>
        <begin position="28"/>
        <end position="203"/>
    </location>
</feature>
<sequence length="254" mass="27111">MNASATTEQHTPVPVPVPVPAVTVVNGDNVDNDVNLDDMIPDSQTDAPTSLKSEILDSASTRVEISTPLDPESIPIHPPSGTPRPQEGQLLDDVKMSEETPEVVDGLETMNQSSDVPTTNGASNGVNGIHSTDADGDVHMEQSPTTNGHGDITPRQSSLPAVDSAPSRATSNFDYPQQHSNTMDDDDEARPPPAKRARKYSDADQASIANVSTSVAVRLQRRANSACLLSYPRSADPEDWLSPSCYSVLCANQW</sequence>
<dbReference type="Proteomes" id="UP000092154">
    <property type="component" value="Unassembled WGS sequence"/>
</dbReference>
<feature type="compositionally biased region" description="Polar residues" evidence="1">
    <location>
        <begin position="167"/>
        <end position="181"/>
    </location>
</feature>
<organism evidence="2 3">
    <name type="scientific">Rhizopogon vinicolor AM-OR11-026</name>
    <dbReference type="NCBI Taxonomy" id="1314800"/>
    <lineage>
        <taxon>Eukaryota</taxon>
        <taxon>Fungi</taxon>
        <taxon>Dikarya</taxon>
        <taxon>Basidiomycota</taxon>
        <taxon>Agaricomycotina</taxon>
        <taxon>Agaricomycetes</taxon>
        <taxon>Agaricomycetidae</taxon>
        <taxon>Boletales</taxon>
        <taxon>Suillineae</taxon>
        <taxon>Rhizopogonaceae</taxon>
        <taxon>Rhizopogon</taxon>
    </lineage>
</organism>
<evidence type="ECO:0000313" key="2">
    <source>
        <dbReference type="EMBL" id="OAX38991.1"/>
    </source>
</evidence>
<feature type="compositionally biased region" description="Polar residues" evidence="1">
    <location>
        <begin position="42"/>
        <end position="64"/>
    </location>
</feature>
<feature type="compositionally biased region" description="Polar residues" evidence="1">
    <location>
        <begin position="142"/>
        <end position="159"/>
    </location>
</feature>
<keyword evidence="3" id="KW-1185">Reference proteome</keyword>
<feature type="compositionally biased region" description="Acidic residues" evidence="1">
    <location>
        <begin position="30"/>
        <end position="40"/>
    </location>
</feature>
<evidence type="ECO:0000313" key="3">
    <source>
        <dbReference type="Proteomes" id="UP000092154"/>
    </source>
</evidence>
<proteinExistence type="predicted"/>
<dbReference type="EMBL" id="KV448267">
    <property type="protein sequence ID" value="OAX38991.1"/>
    <property type="molecule type" value="Genomic_DNA"/>
</dbReference>
<gene>
    <name evidence="2" type="ORF">K503DRAFT_117071</name>
</gene>
<dbReference type="AlphaFoldDB" id="A0A1B7N2F1"/>
<accession>A0A1B7N2F1</accession>
<feature type="compositionally biased region" description="Polar residues" evidence="1">
    <location>
        <begin position="109"/>
        <end position="130"/>
    </location>
</feature>
<reference evidence="2 3" key="1">
    <citation type="submission" date="2016-06" db="EMBL/GenBank/DDBJ databases">
        <title>Comparative genomics of the ectomycorrhizal sister species Rhizopogon vinicolor and Rhizopogon vesiculosus (Basidiomycota: Boletales) reveals a divergence of the mating type B locus.</title>
        <authorList>
            <consortium name="DOE Joint Genome Institute"/>
            <person name="Mujic A.B."/>
            <person name="Kuo A."/>
            <person name="Tritt A."/>
            <person name="Lipzen A."/>
            <person name="Chen C."/>
            <person name="Johnson J."/>
            <person name="Sharma A."/>
            <person name="Barry K."/>
            <person name="Grigoriev I.V."/>
            <person name="Spatafora J.W."/>
        </authorList>
    </citation>
    <scope>NUCLEOTIDE SEQUENCE [LARGE SCALE GENOMIC DNA]</scope>
    <source>
        <strain evidence="2 3">AM-OR11-026</strain>
    </source>
</reference>
<dbReference type="STRING" id="1314800.A0A1B7N2F1"/>
<protein>
    <submittedName>
        <fullName evidence="2">Uncharacterized protein</fullName>
    </submittedName>
</protein>